<reference evidence="4" key="2">
    <citation type="submission" date="2020-04" db="EMBL/GenBank/DDBJ databases">
        <authorList>
            <person name="Tanveer F."/>
            <person name="Xie Y."/>
            <person name="Shinwari Z.K."/>
        </authorList>
    </citation>
    <scope>NUCLEOTIDE SEQUENCE</scope>
    <source>
        <strain evidence="4">MOSEL-ME25</strain>
    </source>
</reference>
<dbReference type="CDD" id="cd18032">
    <property type="entry name" value="DEXHc_RE_I_III_res"/>
    <property type="match status" value="1"/>
</dbReference>
<feature type="domain" description="Helicase ATP-binding" evidence="1">
    <location>
        <begin position="237"/>
        <end position="389"/>
    </location>
</feature>
<dbReference type="STRING" id="45670.SN16_03170"/>
<dbReference type="PROSITE" id="PS51192">
    <property type="entry name" value="HELICASE_ATP_BIND_1"/>
    <property type="match status" value="1"/>
</dbReference>
<dbReference type="Pfam" id="PF13091">
    <property type="entry name" value="PLDc_2"/>
    <property type="match status" value="1"/>
</dbReference>
<proteinExistence type="predicted"/>
<dbReference type="InterPro" id="IPR027417">
    <property type="entry name" value="P-loop_NTPase"/>
</dbReference>
<dbReference type="GO" id="GO:0005524">
    <property type="term" value="F:ATP binding"/>
    <property type="evidence" value="ECO:0007669"/>
    <property type="project" value="InterPro"/>
</dbReference>
<accession>A0A0C2DNU4</accession>
<dbReference type="AlphaFoldDB" id="A0A0C2DNU4"/>
<dbReference type="SMART" id="SM00490">
    <property type="entry name" value="HELICc"/>
    <property type="match status" value="1"/>
</dbReference>
<keyword evidence="3" id="KW-0378">Hydrolase</keyword>
<keyword evidence="3" id="KW-0067">ATP-binding</keyword>
<gene>
    <name evidence="4" type="ORF">F7P68_0004485</name>
    <name evidence="3" type="ORF">SN16_03170</name>
</gene>
<dbReference type="Gene3D" id="3.30.870.10">
    <property type="entry name" value="Endonuclease Chain A"/>
    <property type="match status" value="1"/>
</dbReference>
<reference evidence="3 5" key="1">
    <citation type="submission" date="2015-01" db="EMBL/GenBank/DDBJ databases">
        <title>Genome sequences of high lactate-tolerant strain Salinicoccus roseus W12 with industrial interest.</title>
        <authorList>
            <person name="Wang H."/>
            <person name="Yu B."/>
        </authorList>
    </citation>
    <scope>NUCLEOTIDE SEQUENCE [LARGE SCALE GENOMIC DNA]</scope>
    <source>
        <strain evidence="3 5">W12</strain>
    </source>
</reference>
<dbReference type="EMBL" id="JXII01000002">
    <property type="protein sequence ID" value="KIH71678.1"/>
    <property type="molecule type" value="Genomic_DNA"/>
</dbReference>
<dbReference type="CDD" id="cd09204">
    <property type="entry name" value="PLDc_N_DEXD_b2"/>
    <property type="match status" value="1"/>
</dbReference>
<dbReference type="GO" id="GO:0003677">
    <property type="term" value="F:DNA binding"/>
    <property type="evidence" value="ECO:0007669"/>
    <property type="project" value="InterPro"/>
</dbReference>
<dbReference type="InterPro" id="IPR058403">
    <property type="entry name" value="DUF8090"/>
</dbReference>
<dbReference type="SMART" id="SM00487">
    <property type="entry name" value="DEXDc"/>
    <property type="match status" value="1"/>
</dbReference>
<evidence type="ECO:0000259" key="2">
    <source>
        <dbReference type="PROSITE" id="PS51194"/>
    </source>
</evidence>
<dbReference type="Proteomes" id="UP000527860">
    <property type="component" value="Unassembled WGS sequence"/>
</dbReference>
<keyword evidence="6" id="KW-1185">Reference proteome</keyword>
<dbReference type="SUPFAM" id="SSF52540">
    <property type="entry name" value="P-loop containing nucleoside triphosphate hydrolases"/>
    <property type="match status" value="1"/>
</dbReference>
<dbReference type="SUPFAM" id="SSF56024">
    <property type="entry name" value="Phospholipase D/nuclease"/>
    <property type="match status" value="1"/>
</dbReference>
<name>A0A0C2DNU4_9STAP</name>
<comment type="caution">
    <text evidence="3">The sequence shown here is derived from an EMBL/GenBank/DDBJ whole genome shotgun (WGS) entry which is preliminary data.</text>
</comment>
<dbReference type="Pfam" id="PF11907">
    <property type="entry name" value="DUF3427"/>
    <property type="match status" value="1"/>
</dbReference>
<dbReference type="Pfam" id="PF26350">
    <property type="entry name" value="DUF8090"/>
    <property type="match status" value="1"/>
</dbReference>
<organism evidence="3 5">
    <name type="scientific">Salinicoccus roseus</name>
    <dbReference type="NCBI Taxonomy" id="45670"/>
    <lineage>
        <taxon>Bacteria</taxon>
        <taxon>Bacillati</taxon>
        <taxon>Bacillota</taxon>
        <taxon>Bacilli</taxon>
        <taxon>Bacillales</taxon>
        <taxon>Staphylococcaceae</taxon>
        <taxon>Salinicoccus</taxon>
    </lineage>
</organism>
<dbReference type="Proteomes" id="UP000031546">
    <property type="component" value="Unassembled WGS sequence"/>
</dbReference>
<dbReference type="PROSITE" id="PS51194">
    <property type="entry name" value="HELICASE_CTER"/>
    <property type="match status" value="1"/>
</dbReference>
<evidence type="ECO:0000313" key="4">
    <source>
        <dbReference type="EMBL" id="MDB0579779.1"/>
    </source>
</evidence>
<dbReference type="GO" id="GO:0016787">
    <property type="term" value="F:hydrolase activity"/>
    <property type="evidence" value="ECO:0007669"/>
    <property type="project" value="InterPro"/>
</dbReference>
<dbReference type="InterPro" id="IPR014001">
    <property type="entry name" value="Helicase_ATP-bd"/>
</dbReference>
<dbReference type="CDD" id="cd18799">
    <property type="entry name" value="SF2_C_EcoAI-like"/>
    <property type="match status" value="1"/>
</dbReference>
<dbReference type="EMBL" id="JABEVU030000001">
    <property type="protein sequence ID" value="MDB0579779.1"/>
    <property type="molecule type" value="Genomic_DNA"/>
</dbReference>
<protein>
    <submittedName>
        <fullName evidence="3 4">Helicase</fullName>
    </submittedName>
</protein>
<dbReference type="GeneID" id="77844539"/>
<evidence type="ECO:0000259" key="1">
    <source>
        <dbReference type="PROSITE" id="PS51192"/>
    </source>
</evidence>
<dbReference type="Pfam" id="PF04851">
    <property type="entry name" value="ResIII"/>
    <property type="match status" value="1"/>
</dbReference>
<keyword evidence="3" id="KW-0547">Nucleotide-binding</keyword>
<dbReference type="InterPro" id="IPR006935">
    <property type="entry name" value="Helicase/UvrB_N"/>
</dbReference>
<dbReference type="Gene3D" id="3.40.50.300">
    <property type="entry name" value="P-loop containing nucleotide triphosphate hydrolases"/>
    <property type="match status" value="2"/>
</dbReference>
<evidence type="ECO:0000313" key="3">
    <source>
        <dbReference type="EMBL" id="KIH71678.1"/>
    </source>
</evidence>
<dbReference type="GO" id="GO:0004386">
    <property type="term" value="F:helicase activity"/>
    <property type="evidence" value="ECO:0007669"/>
    <property type="project" value="UniProtKB-KW"/>
</dbReference>
<keyword evidence="3" id="KW-0347">Helicase</keyword>
<dbReference type="Pfam" id="PF00271">
    <property type="entry name" value="Helicase_C"/>
    <property type="match status" value="1"/>
</dbReference>
<dbReference type="PANTHER" id="PTHR47396:SF1">
    <property type="entry name" value="ATP-DEPENDENT HELICASE IRC3-RELATED"/>
    <property type="match status" value="1"/>
</dbReference>
<evidence type="ECO:0000313" key="5">
    <source>
        <dbReference type="Proteomes" id="UP000031546"/>
    </source>
</evidence>
<dbReference type="RefSeq" id="WP_040105138.1">
    <property type="nucleotide sequence ID" value="NZ_JABEVU030000001.1"/>
</dbReference>
<dbReference type="GO" id="GO:0005829">
    <property type="term" value="C:cytosol"/>
    <property type="evidence" value="ECO:0007669"/>
    <property type="project" value="TreeGrafter"/>
</dbReference>
<evidence type="ECO:0000313" key="6">
    <source>
        <dbReference type="Proteomes" id="UP000527860"/>
    </source>
</evidence>
<reference evidence="4" key="3">
    <citation type="submission" date="2022-12" db="EMBL/GenBank/DDBJ databases">
        <title>Genome analysis and biological profiling of marine Salinicoccus roseus MOSEL-ME25.</title>
        <authorList>
            <person name="Mirza F.T."/>
            <person name="Xie Y."/>
            <person name="Shinwari Z.K."/>
        </authorList>
    </citation>
    <scope>NUCLEOTIDE SEQUENCE</scope>
    <source>
        <strain evidence="4">MOSEL-ME25</strain>
    </source>
</reference>
<dbReference type="PANTHER" id="PTHR47396">
    <property type="entry name" value="TYPE I RESTRICTION ENZYME ECOKI R PROTEIN"/>
    <property type="match status" value="1"/>
</dbReference>
<dbReference type="InterPro" id="IPR025202">
    <property type="entry name" value="PLD-like_dom"/>
</dbReference>
<dbReference type="OrthoDB" id="9802848at2"/>
<sequence length="959" mass="110402">MELNRDNLLNAYEQGFLDKDTHKIGHHPPRMIINSKEENVLSSMLDEMEGCLSFSISVAFITEGGLATLKTALYELAKQNRGGRIITSTYLNFNKPKVFKALLNIPNLEVRAADKEGFHAKGYVFRNHHYSSMFIGSSNLTDAALKKNYEYNLKLTSLENGAVIQHFNSQFEKLWEESTAVDDEWIRGYEQAYVEQPEQRKVLEVIEDRSRYHHQTMTGQVIQPNIMQKEALMELSGLRKAGKEKGLVVSATGTGKTYLAAFDVQQYRPGRMLFLAHREQILEKSMNDFSKLLGEPLSNFGLYSGRSKKSEAKYLFATVQALSKEANLGQFNPDEFDYIIVDEAHRSSASTYTKILNHFSPGFLLGMTATPERTDDMEIFSLFDYNIAYEIRLQQALEEEILSPFHYFGVTDYEKDGMSVDDTTALGQLTSNERIAHLIAKIEYYGHSGETLRGLMFVSNRAEAAELSQSLNHHGYRTRALTGDDSQQMRLQTVRELEGGMLDYIITVDIFNEGVDIPSINQVVMLRQTQSSIIFIQQLGRGLRKHDDKEYLTVIDFIGNYRNNYMIPIALTDDRSYNKDRLRKSLMDRNTLTGVSTINFESIAKEKIYRAINTTTLNTQSFLKEMHLYLKNKIGRPPALIDFHDDADVIDPLVILHKYSHYLEFLVKIKEKHLTISKNDHQVLSFLSKEITEGKRVHETLLLQQIIESPVNMRDFQLEMHRRGYHMTDDTMRSVLRNLTHAFHAQQDLKKYGGPLIEVADDLIRPAPAFSSALENPEIRAHITQVLELSLALSRSYDQSKPLTVNRKYSRKDVCRLLNWDKDESSTLYGYKYKHGTCPIFITYHKDEEIEDTIRYEDRFLDLNTLKWFTRSNRTLQSKEIKALLEGHREGAPIHIFVKKDDDEGSTFYYLGEGHIDHQTLEETRMNDGTGKPVVKMNMLMENPVDYDLYKYLESGTHE</sequence>
<dbReference type="InterPro" id="IPR001650">
    <property type="entry name" value="Helicase_C-like"/>
</dbReference>
<feature type="domain" description="Helicase C-terminal" evidence="2">
    <location>
        <begin position="434"/>
        <end position="590"/>
    </location>
</feature>
<dbReference type="InterPro" id="IPR021835">
    <property type="entry name" value="DUF3427"/>
</dbReference>
<dbReference type="InterPro" id="IPR050742">
    <property type="entry name" value="Helicase_Restrict-Modif_Enz"/>
</dbReference>